<keyword evidence="5 8" id="KW-0521">NADP</keyword>
<dbReference type="UniPathway" id="UPA00077">
    <property type="reaction ID" value="UER00158"/>
</dbReference>
<dbReference type="GO" id="GO:0070401">
    <property type="term" value="F:NADP+ binding"/>
    <property type="evidence" value="ECO:0007669"/>
    <property type="project" value="UniProtKB-ARBA"/>
</dbReference>
<organism evidence="10 11">
    <name type="scientific">Ornithobacterium rhinotracheale</name>
    <dbReference type="NCBI Taxonomy" id="28251"/>
    <lineage>
        <taxon>Bacteria</taxon>
        <taxon>Pseudomonadati</taxon>
        <taxon>Bacteroidota</taxon>
        <taxon>Flavobacteriia</taxon>
        <taxon>Flavobacteriales</taxon>
        <taxon>Weeksellaceae</taxon>
        <taxon>Ornithobacterium</taxon>
    </lineage>
</organism>
<comment type="pathway">
    <text evidence="1 8">Cofactor biosynthesis; tetrahydrofolate biosynthesis; 5,6,7,8-tetrahydrofolate from 7,8-dihydrofolate: step 1/1.</text>
</comment>
<dbReference type="Proteomes" id="UP000287701">
    <property type="component" value="Chromosome"/>
</dbReference>
<dbReference type="AlphaFoldDB" id="A0A410JS35"/>
<comment type="function">
    <text evidence="7 8">Key enzyme in folate metabolism. Catalyzes an essential reaction for de novo glycine and purine synthesis, and for DNA precursor synthesis.</text>
</comment>
<dbReference type="CDD" id="cd00209">
    <property type="entry name" value="DHFR"/>
    <property type="match status" value="1"/>
</dbReference>
<name>A0A410JS35_ORNRH</name>
<evidence type="ECO:0000256" key="2">
    <source>
        <dbReference type="ARBA" id="ARBA00009539"/>
    </source>
</evidence>
<keyword evidence="4 8" id="KW-0554">One-carbon metabolism</keyword>
<accession>A0A410JS35</accession>
<comment type="catalytic activity">
    <reaction evidence="8">
        <text>(6S)-5,6,7,8-tetrahydrofolate + NADP(+) = 7,8-dihydrofolate + NADPH + H(+)</text>
        <dbReference type="Rhea" id="RHEA:15009"/>
        <dbReference type="ChEBI" id="CHEBI:15378"/>
        <dbReference type="ChEBI" id="CHEBI:57451"/>
        <dbReference type="ChEBI" id="CHEBI:57453"/>
        <dbReference type="ChEBI" id="CHEBI:57783"/>
        <dbReference type="ChEBI" id="CHEBI:58349"/>
        <dbReference type="EC" id="1.5.1.3"/>
    </reaction>
</comment>
<dbReference type="EC" id="1.5.1.3" evidence="3 8"/>
<dbReference type="Gene3D" id="3.40.430.10">
    <property type="entry name" value="Dihydrofolate Reductase, subunit A"/>
    <property type="match status" value="1"/>
</dbReference>
<dbReference type="InterPro" id="IPR001796">
    <property type="entry name" value="DHFR_dom"/>
</dbReference>
<protein>
    <recommendedName>
        <fullName evidence="3 8">Dihydrofolate reductase</fullName>
        <ecNumber evidence="3 8">1.5.1.3</ecNumber>
    </recommendedName>
</protein>
<evidence type="ECO:0000256" key="8">
    <source>
        <dbReference type="PIRNR" id="PIRNR000194"/>
    </source>
</evidence>
<dbReference type="PROSITE" id="PS51330">
    <property type="entry name" value="DHFR_2"/>
    <property type="match status" value="1"/>
</dbReference>
<evidence type="ECO:0000256" key="4">
    <source>
        <dbReference type="ARBA" id="ARBA00022563"/>
    </source>
</evidence>
<evidence type="ECO:0000259" key="9">
    <source>
        <dbReference type="PROSITE" id="PS51330"/>
    </source>
</evidence>
<evidence type="ECO:0000256" key="5">
    <source>
        <dbReference type="ARBA" id="ARBA00022857"/>
    </source>
</evidence>
<dbReference type="RefSeq" id="WP_128501401.1">
    <property type="nucleotide sequence ID" value="NZ_CP035107.1"/>
</dbReference>
<dbReference type="PRINTS" id="PR00070">
    <property type="entry name" value="DHFR"/>
</dbReference>
<evidence type="ECO:0000313" key="10">
    <source>
        <dbReference type="EMBL" id="QAR30936.1"/>
    </source>
</evidence>
<dbReference type="InterPro" id="IPR024072">
    <property type="entry name" value="DHFR-like_dom_sf"/>
</dbReference>
<dbReference type="GO" id="GO:0046654">
    <property type="term" value="P:tetrahydrofolate biosynthetic process"/>
    <property type="evidence" value="ECO:0007669"/>
    <property type="project" value="UniProtKB-UniPathway"/>
</dbReference>
<dbReference type="GO" id="GO:0046452">
    <property type="term" value="P:dihydrofolate metabolic process"/>
    <property type="evidence" value="ECO:0007669"/>
    <property type="project" value="TreeGrafter"/>
</dbReference>
<dbReference type="GO" id="GO:0046655">
    <property type="term" value="P:folic acid metabolic process"/>
    <property type="evidence" value="ECO:0007669"/>
    <property type="project" value="TreeGrafter"/>
</dbReference>
<dbReference type="GO" id="GO:0005829">
    <property type="term" value="C:cytosol"/>
    <property type="evidence" value="ECO:0007669"/>
    <property type="project" value="TreeGrafter"/>
</dbReference>
<comment type="similarity">
    <text evidence="2 8">Belongs to the dihydrofolate reductase family.</text>
</comment>
<dbReference type="OrthoDB" id="9804315at2"/>
<dbReference type="FunFam" id="3.40.430.10:FF:000001">
    <property type="entry name" value="Dihydrofolate reductase"/>
    <property type="match status" value="1"/>
</dbReference>
<gene>
    <name evidence="10" type="ORF">EQP59_06100</name>
</gene>
<dbReference type="SUPFAM" id="SSF53597">
    <property type="entry name" value="Dihydrofolate reductase-like"/>
    <property type="match status" value="1"/>
</dbReference>
<dbReference type="PIRSF" id="PIRSF000194">
    <property type="entry name" value="DHFR"/>
    <property type="match status" value="1"/>
</dbReference>
<keyword evidence="6 8" id="KW-0560">Oxidoreductase</keyword>
<dbReference type="GO" id="GO:0004146">
    <property type="term" value="F:dihydrofolate reductase activity"/>
    <property type="evidence" value="ECO:0007669"/>
    <property type="project" value="UniProtKB-EC"/>
</dbReference>
<reference evidence="10 11" key="1">
    <citation type="submission" date="2019-01" db="EMBL/GenBank/DDBJ databases">
        <title>Whole Genome of Ornithobacterium rhinotracheale FARPER-174b.</title>
        <authorList>
            <person name="Tataje-Lavanda L.A."/>
            <person name="Montalvan A."/>
            <person name="Montesinos R."/>
            <person name="Zimic M."/>
            <person name="Fernandez-Sanchez M."/>
            <person name="Fernandez-Diaz M."/>
        </authorList>
    </citation>
    <scope>NUCLEOTIDE SEQUENCE [LARGE SCALE GENOMIC DNA]</scope>
    <source>
        <strain evidence="10 11">FARPER-174b</strain>
    </source>
</reference>
<dbReference type="PANTHER" id="PTHR48069:SF3">
    <property type="entry name" value="DIHYDROFOLATE REDUCTASE"/>
    <property type="match status" value="1"/>
</dbReference>
<dbReference type="PANTHER" id="PTHR48069">
    <property type="entry name" value="DIHYDROFOLATE REDUCTASE"/>
    <property type="match status" value="1"/>
</dbReference>
<evidence type="ECO:0000313" key="11">
    <source>
        <dbReference type="Proteomes" id="UP000287701"/>
    </source>
</evidence>
<evidence type="ECO:0000256" key="7">
    <source>
        <dbReference type="ARBA" id="ARBA00025067"/>
    </source>
</evidence>
<dbReference type="GO" id="GO:0006730">
    <property type="term" value="P:one-carbon metabolic process"/>
    <property type="evidence" value="ECO:0007669"/>
    <property type="project" value="UniProtKB-KW"/>
</dbReference>
<dbReference type="InterPro" id="IPR012259">
    <property type="entry name" value="DHFR"/>
</dbReference>
<evidence type="ECO:0000256" key="1">
    <source>
        <dbReference type="ARBA" id="ARBA00004903"/>
    </source>
</evidence>
<evidence type="ECO:0000256" key="6">
    <source>
        <dbReference type="ARBA" id="ARBA00023002"/>
    </source>
</evidence>
<feature type="domain" description="DHFR" evidence="9">
    <location>
        <begin position="6"/>
        <end position="164"/>
    </location>
</feature>
<evidence type="ECO:0000256" key="3">
    <source>
        <dbReference type="ARBA" id="ARBA00012856"/>
    </source>
</evidence>
<dbReference type="EMBL" id="CP035107">
    <property type="protein sequence ID" value="QAR30936.1"/>
    <property type="molecule type" value="Genomic_DNA"/>
</dbReference>
<dbReference type="Pfam" id="PF00186">
    <property type="entry name" value="DHFR_1"/>
    <property type="match status" value="1"/>
</dbReference>
<sequence length="166" mass="18943">MQQKFKLISVVAVAENNVIGKDGGLIWHIPEDLKHFKKVTMGHPMIMGRKTFESFPKPLPNRVHIVLSRYPKPNTEQVIWVTSLEEAVATAKSLDTEKAHVIGGGNIYRQTMDLIDEIEITRIHETYEGDTHFPAIDATQFERIKAKDLTTEKGIKLTFETYKKII</sequence>
<proteinExistence type="inferred from homology"/>